<comment type="caution">
    <text evidence="1">The sequence shown here is derived from an EMBL/GenBank/DDBJ whole genome shotgun (WGS) entry which is preliminary data.</text>
</comment>
<organism evidence="1 2">
    <name type="scientific">Podospora fimiseda</name>
    <dbReference type="NCBI Taxonomy" id="252190"/>
    <lineage>
        <taxon>Eukaryota</taxon>
        <taxon>Fungi</taxon>
        <taxon>Dikarya</taxon>
        <taxon>Ascomycota</taxon>
        <taxon>Pezizomycotina</taxon>
        <taxon>Sordariomycetes</taxon>
        <taxon>Sordariomycetidae</taxon>
        <taxon>Sordariales</taxon>
        <taxon>Podosporaceae</taxon>
        <taxon>Podospora</taxon>
    </lineage>
</organism>
<reference evidence="1" key="2">
    <citation type="submission" date="2023-05" db="EMBL/GenBank/DDBJ databases">
        <authorList>
            <consortium name="Lawrence Berkeley National Laboratory"/>
            <person name="Steindorff A."/>
            <person name="Hensen N."/>
            <person name="Bonometti L."/>
            <person name="Westerberg I."/>
            <person name="Brannstrom I.O."/>
            <person name="Guillou S."/>
            <person name="Cros-Aarteil S."/>
            <person name="Calhoun S."/>
            <person name="Haridas S."/>
            <person name="Kuo A."/>
            <person name="Mondo S."/>
            <person name="Pangilinan J."/>
            <person name="Riley R."/>
            <person name="Labutti K."/>
            <person name="Andreopoulos B."/>
            <person name="Lipzen A."/>
            <person name="Chen C."/>
            <person name="Yanf M."/>
            <person name="Daum C."/>
            <person name="Ng V."/>
            <person name="Clum A."/>
            <person name="Ohm R."/>
            <person name="Martin F."/>
            <person name="Silar P."/>
            <person name="Natvig D."/>
            <person name="Lalanne C."/>
            <person name="Gautier V."/>
            <person name="Ament-Velasquez S.L."/>
            <person name="Kruys A."/>
            <person name="Hutchinson M.I."/>
            <person name="Powell A.J."/>
            <person name="Barry K."/>
            <person name="Miller A.N."/>
            <person name="Grigoriev I.V."/>
            <person name="Debuchy R."/>
            <person name="Gladieux P."/>
            <person name="Thoren M.H."/>
            <person name="Johannesson H."/>
        </authorList>
    </citation>
    <scope>NUCLEOTIDE SEQUENCE</scope>
    <source>
        <strain evidence="1">CBS 990.96</strain>
    </source>
</reference>
<evidence type="ECO:0000313" key="1">
    <source>
        <dbReference type="EMBL" id="KAK4221549.1"/>
    </source>
</evidence>
<sequence>MAKSQAAKYLKLWLDHRIDIHHSLVDSNKEFPIPLMALYMAQHKYSSNYDVWKHLDSIPNNYLNIKMGGLFEITQNDEIKLIHLTFIYHFLRETDQSKRILLYDKSTKQDRIYKLLVAYQALLHRILLSPNPNTTLGTSFNIYYFLQAILKSNLSHTQEMHLLSRTQYLYEEVSRPNWFKFHDKFEYLGRLIVAGLQLDLEVKESKGRQDGLSLWDLVKGLMHEAAKVTPGLDSNQKVLGVDRGLVSSPFAAVLGIVFEGTELSGMKEICVKLLGLGKDLNGRVILPIHPRILERTEEEELDMFF</sequence>
<dbReference type="Proteomes" id="UP001301958">
    <property type="component" value="Unassembled WGS sequence"/>
</dbReference>
<evidence type="ECO:0000313" key="2">
    <source>
        <dbReference type="Proteomes" id="UP001301958"/>
    </source>
</evidence>
<proteinExistence type="predicted"/>
<keyword evidence="2" id="KW-1185">Reference proteome</keyword>
<protein>
    <submittedName>
        <fullName evidence="1">Uncharacterized protein</fullName>
    </submittedName>
</protein>
<gene>
    <name evidence="1" type="ORF">QBC38DRAFT_449070</name>
</gene>
<accession>A0AAN6YLY5</accession>
<dbReference type="EMBL" id="MU865536">
    <property type="protein sequence ID" value="KAK4221549.1"/>
    <property type="molecule type" value="Genomic_DNA"/>
</dbReference>
<dbReference type="AlphaFoldDB" id="A0AAN6YLY5"/>
<reference evidence="1" key="1">
    <citation type="journal article" date="2023" name="Mol. Phylogenet. Evol.">
        <title>Genome-scale phylogeny and comparative genomics of the fungal order Sordariales.</title>
        <authorList>
            <person name="Hensen N."/>
            <person name="Bonometti L."/>
            <person name="Westerberg I."/>
            <person name="Brannstrom I.O."/>
            <person name="Guillou S."/>
            <person name="Cros-Aarteil S."/>
            <person name="Calhoun S."/>
            <person name="Haridas S."/>
            <person name="Kuo A."/>
            <person name="Mondo S."/>
            <person name="Pangilinan J."/>
            <person name="Riley R."/>
            <person name="LaButti K."/>
            <person name="Andreopoulos B."/>
            <person name="Lipzen A."/>
            <person name="Chen C."/>
            <person name="Yan M."/>
            <person name="Daum C."/>
            <person name="Ng V."/>
            <person name="Clum A."/>
            <person name="Steindorff A."/>
            <person name="Ohm R.A."/>
            <person name="Martin F."/>
            <person name="Silar P."/>
            <person name="Natvig D.O."/>
            <person name="Lalanne C."/>
            <person name="Gautier V."/>
            <person name="Ament-Velasquez S.L."/>
            <person name="Kruys A."/>
            <person name="Hutchinson M.I."/>
            <person name="Powell A.J."/>
            <person name="Barry K."/>
            <person name="Miller A.N."/>
            <person name="Grigoriev I.V."/>
            <person name="Debuchy R."/>
            <person name="Gladieux P."/>
            <person name="Hiltunen Thoren M."/>
            <person name="Johannesson H."/>
        </authorList>
    </citation>
    <scope>NUCLEOTIDE SEQUENCE</scope>
    <source>
        <strain evidence="1">CBS 990.96</strain>
    </source>
</reference>
<name>A0AAN6YLY5_9PEZI</name>